<organism evidence="1 2">
    <name type="scientific">Candidatus Woesebacteria bacterium RIFCSPHIGHO2_01_FULL_44_21</name>
    <dbReference type="NCBI Taxonomy" id="1802503"/>
    <lineage>
        <taxon>Bacteria</taxon>
        <taxon>Candidatus Woeseibacteriota</taxon>
    </lineage>
</organism>
<dbReference type="NCBIfam" id="TIGR02436">
    <property type="entry name" value="four helix bundle protein"/>
    <property type="match status" value="1"/>
</dbReference>
<protein>
    <recommendedName>
        <fullName evidence="3">Four helix bundle protein</fullName>
    </recommendedName>
</protein>
<evidence type="ECO:0008006" key="3">
    <source>
        <dbReference type="Google" id="ProtNLM"/>
    </source>
</evidence>
<dbReference type="AlphaFoldDB" id="A0A1F7Z046"/>
<dbReference type="SUPFAM" id="SSF158446">
    <property type="entry name" value="IVS-encoded protein-like"/>
    <property type="match status" value="1"/>
</dbReference>
<reference evidence="1 2" key="1">
    <citation type="journal article" date="2016" name="Nat. Commun.">
        <title>Thousands of microbial genomes shed light on interconnected biogeochemical processes in an aquifer system.</title>
        <authorList>
            <person name="Anantharaman K."/>
            <person name="Brown C.T."/>
            <person name="Hug L.A."/>
            <person name="Sharon I."/>
            <person name="Castelle C.J."/>
            <person name="Probst A.J."/>
            <person name="Thomas B.C."/>
            <person name="Singh A."/>
            <person name="Wilkins M.J."/>
            <person name="Karaoz U."/>
            <person name="Brodie E.L."/>
            <person name="Williams K.H."/>
            <person name="Hubbard S.S."/>
            <person name="Banfield J.F."/>
        </authorList>
    </citation>
    <scope>NUCLEOTIDE SEQUENCE [LARGE SCALE GENOMIC DNA]</scope>
</reference>
<dbReference type="Pfam" id="PF05635">
    <property type="entry name" value="23S_rRNA_IVP"/>
    <property type="match status" value="1"/>
</dbReference>
<dbReference type="CDD" id="cd16377">
    <property type="entry name" value="23S_rRNA_IVP_like"/>
    <property type="match status" value="1"/>
</dbReference>
<comment type="caution">
    <text evidence="1">The sequence shown here is derived from an EMBL/GenBank/DDBJ whole genome shotgun (WGS) entry which is preliminary data.</text>
</comment>
<dbReference type="Proteomes" id="UP000178870">
    <property type="component" value="Unassembled WGS sequence"/>
</dbReference>
<dbReference type="PANTHER" id="PTHR38471:SF2">
    <property type="entry name" value="FOUR HELIX BUNDLE PROTEIN"/>
    <property type="match status" value="1"/>
</dbReference>
<dbReference type="EMBL" id="MGGP01000014">
    <property type="protein sequence ID" value="OGM32459.1"/>
    <property type="molecule type" value="Genomic_DNA"/>
</dbReference>
<gene>
    <name evidence="1" type="ORF">A2803_03240</name>
</gene>
<proteinExistence type="predicted"/>
<accession>A0A1F7Z046</accession>
<sequence length="122" mass="14102">MGTITKFTELNAWREGHKLVLIIYKITNQFPEKERFSLTNQMQRAAVSITSNIAEGFGRRGKQEKMQFYYMAQGSLSELQNQLLISKDLGYLKKDKFEETAELTVTVHKLLTGLIKSIRNKE</sequence>
<dbReference type="Gene3D" id="1.20.1440.60">
    <property type="entry name" value="23S rRNA-intervening sequence"/>
    <property type="match status" value="1"/>
</dbReference>
<name>A0A1F7Z046_9BACT</name>
<dbReference type="PANTHER" id="PTHR38471">
    <property type="entry name" value="FOUR HELIX BUNDLE PROTEIN"/>
    <property type="match status" value="1"/>
</dbReference>
<dbReference type="InterPro" id="IPR012657">
    <property type="entry name" value="23S_rRNA-intervening_sequence"/>
</dbReference>
<dbReference type="InterPro" id="IPR036583">
    <property type="entry name" value="23S_rRNA_IVS_sf"/>
</dbReference>
<evidence type="ECO:0000313" key="2">
    <source>
        <dbReference type="Proteomes" id="UP000178870"/>
    </source>
</evidence>
<evidence type="ECO:0000313" key="1">
    <source>
        <dbReference type="EMBL" id="OGM32459.1"/>
    </source>
</evidence>